<keyword evidence="1" id="KW-1133">Transmembrane helix</keyword>
<evidence type="ECO:0000256" key="1">
    <source>
        <dbReference type="SAM" id="Phobius"/>
    </source>
</evidence>
<gene>
    <name evidence="2" type="ORF">PAC_11536</name>
</gene>
<keyword evidence="3" id="KW-1185">Reference proteome</keyword>
<dbReference type="Proteomes" id="UP000184330">
    <property type="component" value="Unassembled WGS sequence"/>
</dbReference>
<dbReference type="InterPro" id="IPR011008">
    <property type="entry name" value="Dimeric_a/b-barrel"/>
</dbReference>
<dbReference type="SUPFAM" id="SSF54909">
    <property type="entry name" value="Dimeric alpha+beta barrel"/>
    <property type="match status" value="1"/>
</dbReference>
<proteinExistence type="predicted"/>
<reference evidence="2 3" key="1">
    <citation type="submission" date="2016-03" db="EMBL/GenBank/DDBJ databases">
        <authorList>
            <person name="Ploux O."/>
        </authorList>
    </citation>
    <scope>NUCLEOTIDE SEQUENCE [LARGE SCALE GENOMIC DNA]</scope>
    <source>
        <strain evidence="2 3">UAMH 11012</strain>
    </source>
</reference>
<evidence type="ECO:0000313" key="2">
    <source>
        <dbReference type="EMBL" id="CZR61639.1"/>
    </source>
</evidence>
<dbReference type="Pfam" id="PF13826">
    <property type="entry name" value="Monooxy_af470-like"/>
    <property type="match status" value="1"/>
</dbReference>
<protein>
    <submittedName>
        <fullName evidence="2">Uncharacterized protein</fullName>
    </submittedName>
</protein>
<dbReference type="AlphaFoldDB" id="A0A1L7X9D6"/>
<evidence type="ECO:0000313" key="3">
    <source>
        <dbReference type="Proteomes" id="UP000184330"/>
    </source>
</evidence>
<keyword evidence="1" id="KW-0472">Membrane</keyword>
<organism evidence="2 3">
    <name type="scientific">Phialocephala subalpina</name>
    <dbReference type="NCBI Taxonomy" id="576137"/>
    <lineage>
        <taxon>Eukaryota</taxon>
        <taxon>Fungi</taxon>
        <taxon>Dikarya</taxon>
        <taxon>Ascomycota</taxon>
        <taxon>Pezizomycotina</taxon>
        <taxon>Leotiomycetes</taxon>
        <taxon>Helotiales</taxon>
        <taxon>Mollisiaceae</taxon>
        <taxon>Phialocephala</taxon>
        <taxon>Phialocephala fortinii species complex</taxon>
    </lineage>
</organism>
<dbReference type="OrthoDB" id="3202396at2759"/>
<dbReference type="InterPro" id="IPR025444">
    <property type="entry name" value="Monooxy_af470"/>
</dbReference>
<sequence>MAANMEVKPILPPFATKQSDIRLFSPEFNKTALRNNMNLRTILLIGASLQAIIGLLPIPRIYVALPAILMLTAKIIDTALVTFNYKANPYLKNMMPKKTTAQPLDRNGDFSGAGKQKIAVLILGVKSNHPLGFFAPDFDKVGGYLKKMSDLLENDQTQESGFLGQSCLNKTDKNGANEFIFISYWRGLEDVHRFAHGELHREAWRWWESTLKQHNYIGFMHEVYEAPASSYEGVYINFQPSLLGATTYLKKDGKMVGGEVKPEWISPLVDANKGPMRTSNNRRGLKDRKDIVDEMFGERNAYEAVGTIGGSKAA</sequence>
<name>A0A1L7X9D6_9HELO</name>
<dbReference type="EMBL" id="FJOG01000018">
    <property type="protein sequence ID" value="CZR61639.1"/>
    <property type="molecule type" value="Genomic_DNA"/>
</dbReference>
<dbReference type="STRING" id="576137.A0A1L7X9D6"/>
<keyword evidence="1" id="KW-0812">Transmembrane</keyword>
<accession>A0A1L7X9D6</accession>
<feature type="transmembrane region" description="Helical" evidence="1">
    <location>
        <begin position="39"/>
        <end position="58"/>
    </location>
</feature>